<name>A0A7U6JE18_CALEA</name>
<feature type="domain" description="DUF3887" evidence="1">
    <location>
        <begin position="41"/>
        <end position="127"/>
    </location>
</feature>
<sequence length="143" mass="16097">MKKVLVVLTVVLITGVLLTGCSAKVLKESDVSFADPMVENVLIAHNEGNYDMWAKDMSEEMLKAVPKDKFNEMFKTVTDKIGNYIPNSKTFLAAEEIGGKIIVQYMAKFTNEDQVKLTFSFKDENGKKKITGEFYDSQKLRGK</sequence>
<dbReference type="Gene3D" id="3.10.450.590">
    <property type="match status" value="1"/>
</dbReference>
<proteinExistence type="predicted"/>
<dbReference type="Proteomes" id="UP000004793">
    <property type="component" value="Chromosome"/>
</dbReference>
<dbReference type="AlphaFoldDB" id="A0A7U6JE18"/>
<evidence type="ECO:0000313" key="2">
    <source>
        <dbReference type="EMBL" id="BAL80256.1"/>
    </source>
</evidence>
<dbReference type="RefSeq" id="WP_014452663.1">
    <property type="nucleotide sequence ID" value="NC_017096.1"/>
</dbReference>
<dbReference type="Pfam" id="PF13026">
    <property type="entry name" value="DUF3887"/>
    <property type="match status" value="1"/>
</dbReference>
<dbReference type="OrthoDB" id="1680523at2"/>
<evidence type="ECO:0000313" key="3">
    <source>
        <dbReference type="Proteomes" id="UP000004793"/>
    </source>
</evidence>
<keyword evidence="3" id="KW-1185">Reference proteome</keyword>
<dbReference type="PROSITE" id="PS51257">
    <property type="entry name" value="PROKAR_LIPOPROTEIN"/>
    <property type="match status" value="1"/>
</dbReference>
<reference evidence="2 3" key="1">
    <citation type="submission" date="2011-01" db="EMBL/GenBank/DDBJ databases">
        <title>Whole genome sequence of Caldisericum exile AZM16c01.</title>
        <authorList>
            <person name="Narita-Yamada S."/>
            <person name="Kawakoshi A."/>
            <person name="Nakamura S."/>
            <person name="Sasagawa M."/>
            <person name="Fukada J."/>
            <person name="Sekine M."/>
            <person name="Kato Y."/>
            <person name="Fukai R."/>
            <person name="Sasaki K."/>
            <person name="Hanamaki A."/>
            <person name="Narita H."/>
            <person name="Konno Y."/>
            <person name="Mori K."/>
            <person name="Yamazaki S."/>
            <person name="Suzuki K."/>
            <person name="Fujita N."/>
        </authorList>
    </citation>
    <scope>NUCLEOTIDE SEQUENCE [LARGE SCALE GENOMIC DNA]</scope>
    <source>
        <strain evidence="3">DSM 21853 / NBRC 104410 / AZM16c01</strain>
    </source>
</reference>
<organism evidence="2 3">
    <name type="scientific">Caldisericum exile (strain DSM 21853 / NBRC 104410 / AZM16c01)</name>
    <dbReference type="NCBI Taxonomy" id="511051"/>
    <lineage>
        <taxon>Bacteria</taxon>
        <taxon>Pseudomonadati</taxon>
        <taxon>Caldisericota/Cryosericota group</taxon>
        <taxon>Caldisericota</taxon>
        <taxon>Caldisericia</taxon>
        <taxon>Caldisericales</taxon>
        <taxon>Caldisericaceae</taxon>
        <taxon>Caldisericum</taxon>
    </lineage>
</organism>
<accession>A0A7U6JE18</accession>
<evidence type="ECO:0000259" key="1">
    <source>
        <dbReference type="Pfam" id="PF13026"/>
    </source>
</evidence>
<dbReference type="InterPro" id="IPR024981">
    <property type="entry name" value="DUF3887"/>
</dbReference>
<protein>
    <recommendedName>
        <fullName evidence="1">DUF3887 domain-containing protein</fullName>
    </recommendedName>
</protein>
<gene>
    <name evidence="2" type="ordered locus">CSE_01300</name>
</gene>
<dbReference type="KEGG" id="cex:CSE_01300"/>
<dbReference type="EMBL" id="AP012051">
    <property type="protein sequence ID" value="BAL80256.1"/>
    <property type="molecule type" value="Genomic_DNA"/>
</dbReference>